<protein>
    <submittedName>
        <fullName evidence="1">Uncharacterized protein</fullName>
    </submittedName>
</protein>
<dbReference type="STRING" id="1316194.A0A1Q5U4L5"/>
<comment type="caution">
    <text evidence="1">The sequence shown here is derived from an EMBL/GenBank/DDBJ whole genome shotgun (WGS) entry which is preliminary data.</text>
</comment>
<organism evidence="1 2">
    <name type="scientific">Penicillium subrubescens</name>
    <dbReference type="NCBI Taxonomy" id="1316194"/>
    <lineage>
        <taxon>Eukaryota</taxon>
        <taxon>Fungi</taxon>
        <taxon>Dikarya</taxon>
        <taxon>Ascomycota</taxon>
        <taxon>Pezizomycotina</taxon>
        <taxon>Eurotiomycetes</taxon>
        <taxon>Eurotiomycetidae</taxon>
        <taxon>Eurotiales</taxon>
        <taxon>Aspergillaceae</taxon>
        <taxon>Penicillium</taxon>
    </lineage>
</organism>
<accession>A0A1Q5U4L5</accession>
<dbReference type="Proteomes" id="UP000186955">
    <property type="component" value="Unassembled WGS sequence"/>
</dbReference>
<dbReference type="AlphaFoldDB" id="A0A1Q5U4L5"/>
<keyword evidence="2" id="KW-1185">Reference proteome</keyword>
<gene>
    <name evidence="1" type="ORF">PENSUB_6008</name>
</gene>
<dbReference type="InterPro" id="IPR029063">
    <property type="entry name" value="SAM-dependent_MTases_sf"/>
</dbReference>
<name>A0A1Q5U4L5_9EURO</name>
<sequence>MFLALIEITERFYLLDLVCGLLDGLWRFVDGRRHCLASEAFWKDSLIEAGFDQVAFTKVRVAGRKRNPQVIVAWNGE</sequence>
<evidence type="ECO:0000313" key="2">
    <source>
        <dbReference type="Proteomes" id="UP000186955"/>
    </source>
</evidence>
<evidence type="ECO:0000313" key="1">
    <source>
        <dbReference type="EMBL" id="OKP07419.1"/>
    </source>
</evidence>
<dbReference type="EMBL" id="MNBE01000582">
    <property type="protein sequence ID" value="OKP07419.1"/>
    <property type="molecule type" value="Genomic_DNA"/>
</dbReference>
<dbReference type="Gene3D" id="3.40.50.150">
    <property type="entry name" value="Vaccinia Virus protein VP39"/>
    <property type="match status" value="1"/>
</dbReference>
<reference evidence="1 2" key="1">
    <citation type="submission" date="2016-10" db="EMBL/GenBank/DDBJ databases">
        <title>Genome sequence of the ascomycete fungus Penicillium subrubescens.</title>
        <authorList>
            <person name="De Vries R.P."/>
            <person name="Peng M."/>
            <person name="Dilokpimol A."/>
            <person name="Hilden K."/>
            <person name="Makela M.R."/>
            <person name="Grigoriev I."/>
            <person name="Riley R."/>
            <person name="Granchi Z."/>
        </authorList>
    </citation>
    <scope>NUCLEOTIDE SEQUENCE [LARGE SCALE GENOMIC DNA]</scope>
    <source>
        <strain evidence="1 2">CBS 132785</strain>
    </source>
</reference>
<proteinExistence type="predicted"/>